<name>A0A6L2LKI7_TANCI</name>
<dbReference type="EMBL" id="BKCJ010004655">
    <property type="protein sequence ID" value="GEU62331.1"/>
    <property type="molecule type" value="Genomic_DNA"/>
</dbReference>
<organism evidence="1">
    <name type="scientific">Tanacetum cinerariifolium</name>
    <name type="common">Dalmatian daisy</name>
    <name type="synonym">Chrysanthemum cinerariifolium</name>
    <dbReference type="NCBI Taxonomy" id="118510"/>
    <lineage>
        <taxon>Eukaryota</taxon>
        <taxon>Viridiplantae</taxon>
        <taxon>Streptophyta</taxon>
        <taxon>Embryophyta</taxon>
        <taxon>Tracheophyta</taxon>
        <taxon>Spermatophyta</taxon>
        <taxon>Magnoliopsida</taxon>
        <taxon>eudicotyledons</taxon>
        <taxon>Gunneridae</taxon>
        <taxon>Pentapetalae</taxon>
        <taxon>asterids</taxon>
        <taxon>campanulids</taxon>
        <taxon>Asterales</taxon>
        <taxon>Asteraceae</taxon>
        <taxon>Asteroideae</taxon>
        <taxon>Anthemideae</taxon>
        <taxon>Anthemidinae</taxon>
        <taxon>Tanacetum</taxon>
    </lineage>
</organism>
<protein>
    <recommendedName>
        <fullName evidence="2">Pentatricopeptide repeat-containing protein</fullName>
    </recommendedName>
</protein>
<gene>
    <name evidence="1" type="ORF">Tci_034309</name>
</gene>
<evidence type="ECO:0000313" key="1">
    <source>
        <dbReference type="EMBL" id="GEU62331.1"/>
    </source>
</evidence>
<comment type="caution">
    <text evidence="1">The sequence shown here is derived from an EMBL/GenBank/DDBJ whole genome shotgun (WGS) entry which is preliminary data.</text>
</comment>
<dbReference type="AlphaFoldDB" id="A0A6L2LKI7"/>
<proteinExistence type="predicted"/>
<reference evidence="1" key="1">
    <citation type="journal article" date="2019" name="Sci. Rep.">
        <title>Draft genome of Tanacetum cinerariifolium, the natural source of mosquito coil.</title>
        <authorList>
            <person name="Yamashiro T."/>
            <person name="Shiraishi A."/>
            <person name="Satake H."/>
            <person name="Nakayama K."/>
        </authorList>
    </citation>
    <scope>NUCLEOTIDE SEQUENCE</scope>
</reference>
<accession>A0A6L2LKI7</accession>
<evidence type="ECO:0008006" key="2">
    <source>
        <dbReference type="Google" id="ProtNLM"/>
    </source>
</evidence>
<sequence>MFSSEWSIASLPNCIDPNPIYLPPIEDPQVVWDAIFYEKPPTKVLKVKGNEVVPDPYQMVLSDMKLDFKKWETILSENAISLSGNKNHPNACLVYMLYFLSNQKHFNLAYYIAKRMDNVIKSNLMVLPYGMLLTRLYRHVLTTQPITITNIHFLMDHVMVPLIEGRSHMFMVDGKRPYP</sequence>